<dbReference type="InterPro" id="IPR038740">
    <property type="entry name" value="BioF2-like_GNAT_dom"/>
</dbReference>
<dbReference type="AlphaFoldDB" id="A0A2S7F4E1"/>
<keyword evidence="2" id="KW-0808">Transferase</keyword>
<dbReference type="Proteomes" id="UP000239939">
    <property type="component" value="Unassembled WGS sequence"/>
</dbReference>
<proteinExistence type="predicted"/>
<dbReference type="SUPFAM" id="SSF55729">
    <property type="entry name" value="Acyl-CoA N-acyltransferases (Nat)"/>
    <property type="match status" value="1"/>
</dbReference>
<feature type="domain" description="BioF2-like acetyltransferase" evidence="1">
    <location>
        <begin position="158"/>
        <end position="279"/>
    </location>
</feature>
<evidence type="ECO:0000259" key="1">
    <source>
        <dbReference type="Pfam" id="PF13480"/>
    </source>
</evidence>
<accession>A0A2S7F4E1</accession>
<evidence type="ECO:0000313" key="3">
    <source>
        <dbReference type="Proteomes" id="UP000239939"/>
    </source>
</evidence>
<dbReference type="OrthoDB" id="9808687at2"/>
<name>A0A2S7F4E1_9XANT</name>
<reference evidence="3" key="1">
    <citation type="submission" date="2016-08" db="EMBL/GenBank/DDBJ databases">
        <authorList>
            <person name="Merda D."/>
            <person name="Briand M."/>
            <person name="Taghouti G."/>
            <person name="Carrere S."/>
            <person name="Gouzy J."/>
            <person name="Portier P."/>
            <person name="Jacques M.-A."/>
            <person name="Fischer-Le Saux M."/>
        </authorList>
    </citation>
    <scope>NUCLEOTIDE SEQUENCE [LARGE SCALE GENOMIC DNA]</scope>
    <source>
        <strain evidence="3">CFBP1817</strain>
    </source>
</reference>
<dbReference type="Pfam" id="PF13480">
    <property type="entry name" value="Acetyltransf_6"/>
    <property type="match status" value="1"/>
</dbReference>
<gene>
    <name evidence="2" type="ORF">XpopCFBP1817_00550</name>
</gene>
<keyword evidence="3" id="KW-1185">Reference proteome</keyword>
<dbReference type="EMBL" id="MDEJ01000002">
    <property type="protein sequence ID" value="PPV00337.1"/>
    <property type="molecule type" value="Genomic_DNA"/>
</dbReference>
<dbReference type="PANTHER" id="PTHR36174">
    <property type="entry name" value="LIPID II:GLYCINE GLYCYLTRANSFERASE"/>
    <property type="match status" value="1"/>
</dbReference>
<dbReference type="GO" id="GO:0016740">
    <property type="term" value="F:transferase activity"/>
    <property type="evidence" value="ECO:0007669"/>
    <property type="project" value="UniProtKB-KW"/>
</dbReference>
<evidence type="ECO:0000313" key="2">
    <source>
        <dbReference type="EMBL" id="PPV00337.1"/>
    </source>
</evidence>
<comment type="caution">
    <text evidence="2">The sequence shown here is derived from an EMBL/GenBank/DDBJ whole genome shotgun (WGS) entry which is preliminary data.</text>
</comment>
<dbReference type="InterPro" id="IPR016181">
    <property type="entry name" value="Acyl_CoA_acyltransferase"/>
</dbReference>
<sequence>MFSVRPYVASDAPAWDALVASSRNGNLLHRRGYMDYHADRFVDASLLVERGGEVVAVFPASVQGDCVSSHAGLTYAGLLSSMALRAGATLQVFEQIAAHYRASDVREIVYKPVPHVFHAYPAEEDLYALHRLGAQLYRRDLSSVIALREPFAFSAERRRSLVKARKAGVQIQLGTQLDAFHALLTQVLQRHGVAPTHRLDELQLLQGRFPQQIVLHEARAQGQLVAAALVLDFGRSVHTQYLAVSEQGRQLDALSLLLAELITQVYAQRHYFSFGISTEEGGQVLNDGLVEQKERFGARAVVQDFYRWTL</sequence>
<dbReference type="RefSeq" id="WP_128415525.1">
    <property type="nucleotide sequence ID" value="NZ_MDEJ01000002.1"/>
</dbReference>
<dbReference type="InterPro" id="IPR050644">
    <property type="entry name" value="PG_Glycine_Bridge_Synth"/>
</dbReference>
<dbReference type="PANTHER" id="PTHR36174:SF1">
    <property type="entry name" value="LIPID II:GLYCINE GLYCYLTRANSFERASE"/>
    <property type="match status" value="1"/>
</dbReference>
<dbReference type="Gene3D" id="3.40.630.30">
    <property type="match status" value="1"/>
</dbReference>
<organism evidence="2 3">
    <name type="scientific">Xanthomonas populi</name>
    <dbReference type="NCBI Taxonomy" id="53414"/>
    <lineage>
        <taxon>Bacteria</taxon>
        <taxon>Pseudomonadati</taxon>
        <taxon>Pseudomonadota</taxon>
        <taxon>Gammaproteobacteria</taxon>
        <taxon>Lysobacterales</taxon>
        <taxon>Lysobacteraceae</taxon>
        <taxon>Xanthomonas</taxon>
    </lineage>
</organism>
<protein>
    <submittedName>
        <fullName evidence="2">GNAT family N-acetyltransferase</fullName>
    </submittedName>
</protein>